<evidence type="ECO:0000256" key="1">
    <source>
        <dbReference type="SAM" id="MobiDB-lite"/>
    </source>
</evidence>
<comment type="caution">
    <text evidence="2">The sequence shown here is derived from an EMBL/GenBank/DDBJ whole genome shotgun (WGS) entry which is preliminary data.</text>
</comment>
<protein>
    <submittedName>
        <fullName evidence="2">Uncharacterized protein</fullName>
    </submittedName>
</protein>
<organism evidence="2 3">
    <name type="scientific">Streptomyces xinghaiensis</name>
    <dbReference type="NCBI Taxonomy" id="1038928"/>
    <lineage>
        <taxon>Bacteria</taxon>
        <taxon>Bacillati</taxon>
        <taxon>Actinomycetota</taxon>
        <taxon>Actinomycetes</taxon>
        <taxon>Kitasatosporales</taxon>
        <taxon>Streptomycetaceae</taxon>
        <taxon>Streptomyces</taxon>
    </lineage>
</organism>
<dbReference type="AlphaFoldDB" id="A0A3M8FCA7"/>
<sequence length="360" mass="39498">MTRIALEPYFLHQDQVQSLLGEQRTESARARAARRSEPEAALPYVLAAELAEALSSLGVSELARCVLEQDLRTGQVVGAELDFAFQRDREQDIPGFKPISFAAMLDAGEQVRVTGTFNSARTASSSAAGSLAGARRAYLIGTITNLSAAQIELRPVFIGIRSFIDGDLVVGGLTPGARVYPSDISQFSGIDFTSPFTEAESEAVLHVPEDVVKHAFAELIGESYVPKDWGGERSDLYTSRVFARGHQVSAAWLFKGPGYPRAMDVRALGKNGDQIDRLFTEPAELLVLQHCHQIKPSVVGMMDAYAHDARRPRSYMIIDGTDTGRILRSLGMLPAFPASLPQQHQRARFPRQGELFQRDH</sequence>
<feature type="region of interest" description="Disordered" evidence="1">
    <location>
        <begin position="341"/>
        <end position="360"/>
    </location>
</feature>
<evidence type="ECO:0000313" key="2">
    <source>
        <dbReference type="EMBL" id="RKM97025.1"/>
    </source>
</evidence>
<evidence type="ECO:0000313" key="3">
    <source>
        <dbReference type="Proteomes" id="UP000028058"/>
    </source>
</evidence>
<accession>A0A3M8FCA7</accession>
<gene>
    <name evidence="2" type="ORF">SFRA_007095</name>
</gene>
<reference evidence="2 3" key="1">
    <citation type="journal article" date="2014" name="Genome Announc.">
        <title>Draft Genome Sequence of Streptomyces fradiae ATCC 19609, a Strain Highly Sensitive to Antibiotics.</title>
        <authorList>
            <person name="Bekker O.B."/>
            <person name="Klimina K.M."/>
            <person name="Vatlin A.A."/>
            <person name="Zakharevich N.V."/>
            <person name="Kasianov A.S."/>
            <person name="Danilenko V.N."/>
        </authorList>
    </citation>
    <scope>NUCLEOTIDE SEQUENCE [LARGE SCALE GENOMIC DNA]</scope>
    <source>
        <strain evidence="2 3">ATCC 19609</strain>
    </source>
</reference>
<name>A0A3M8FCA7_9ACTN</name>
<dbReference type="EMBL" id="JNAD02000003">
    <property type="protein sequence ID" value="RKM97025.1"/>
    <property type="molecule type" value="Genomic_DNA"/>
</dbReference>
<keyword evidence="3" id="KW-1185">Reference proteome</keyword>
<proteinExistence type="predicted"/>
<dbReference type="Proteomes" id="UP000028058">
    <property type="component" value="Unassembled WGS sequence"/>
</dbReference>